<organism evidence="1 2">
    <name type="scientific">Rattus norvegicus</name>
    <name type="common">Rat</name>
    <dbReference type="NCBI Taxonomy" id="10116"/>
    <lineage>
        <taxon>Eukaryota</taxon>
        <taxon>Metazoa</taxon>
        <taxon>Chordata</taxon>
        <taxon>Craniata</taxon>
        <taxon>Vertebrata</taxon>
        <taxon>Euteleostomi</taxon>
        <taxon>Mammalia</taxon>
        <taxon>Eutheria</taxon>
        <taxon>Euarchontoglires</taxon>
        <taxon>Glires</taxon>
        <taxon>Rodentia</taxon>
        <taxon>Myomorpha</taxon>
        <taxon>Muroidea</taxon>
        <taxon>Muridae</taxon>
        <taxon>Murinae</taxon>
        <taxon>Rattus</taxon>
    </lineage>
</organism>
<accession>A6INB9</accession>
<protein>
    <submittedName>
        <fullName evidence="1">RCG22230</fullName>
    </submittedName>
</protein>
<dbReference type="Proteomes" id="UP000234681">
    <property type="component" value="Chromosome 9"/>
</dbReference>
<dbReference type="EMBL" id="CH473965">
    <property type="protein sequence ID" value="EDL99291.1"/>
    <property type="molecule type" value="Genomic_DNA"/>
</dbReference>
<gene>
    <name evidence="1" type="ORF">rCG_22230</name>
</gene>
<dbReference type="AlphaFoldDB" id="A6INB9"/>
<sequence>MLQALLEPTVGTGCRCTVAVWGRIFHILRRWLLEYRKCSHTLTTGGDLEWTGLSC</sequence>
<proteinExistence type="predicted"/>
<evidence type="ECO:0000313" key="1">
    <source>
        <dbReference type="EMBL" id="EDL99291.1"/>
    </source>
</evidence>
<name>A6INB9_RAT</name>
<evidence type="ECO:0000313" key="2">
    <source>
        <dbReference type="Proteomes" id="UP000234681"/>
    </source>
</evidence>
<reference evidence="1 2" key="1">
    <citation type="submission" date="2005-09" db="EMBL/GenBank/DDBJ databases">
        <authorList>
            <person name="Mural R.J."/>
            <person name="Li P.W."/>
            <person name="Adams M.D."/>
            <person name="Amanatides P.G."/>
            <person name="Baden-Tillson H."/>
            <person name="Barnstead M."/>
            <person name="Chin S.H."/>
            <person name="Dew I."/>
            <person name="Evans C.A."/>
            <person name="Ferriera S."/>
            <person name="Flanigan M."/>
            <person name="Fosler C."/>
            <person name="Glodek A."/>
            <person name="Gu Z."/>
            <person name="Holt R.A."/>
            <person name="Jennings D."/>
            <person name="Kraft C.L."/>
            <person name="Lu F."/>
            <person name="Nguyen T."/>
            <person name="Nusskern D.R."/>
            <person name="Pfannkoch C.M."/>
            <person name="Sitter C."/>
            <person name="Sutton G.G."/>
            <person name="Venter J.C."/>
            <person name="Wang Z."/>
            <person name="Woodage T."/>
            <person name="Zheng X.H."/>
            <person name="Zhong F."/>
        </authorList>
    </citation>
    <scope>NUCLEOTIDE SEQUENCE [LARGE SCALE GENOMIC DNA]</scope>
    <source>
        <strain>BN</strain>
        <strain evidence="2">Sprague-Dawley</strain>
    </source>
</reference>